<accession>A0A4R4MYA0</accession>
<dbReference type="InterPro" id="IPR009908">
    <property type="entry name" value="Methylamine_util_MauE"/>
</dbReference>
<reference evidence="7 8" key="1">
    <citation type="submission" date="2019-02" db="EMBL/GenBank/DDBJ databases">
        <title>Draft genome sequences of novel Actinobacteria.</title>
        <authorList>
            <person name="Sahin N."/>
            <person name="Ay H."/>
            <person name="Saygin H."/>
        </authorList>
    </citation>
    <scope>NUCLEOTIDE SEQUENCE [LARGE SCALE GENOMIC DNA]</scope>
    <source>
        <strain evidence="7 8">KC201</strain>
    </source>
</reference>
<keyword evidence="4 5" id="KW-0472">Membrane</keyword>
<feature type="transmembrane region" description="Helical" evidence="5">
    <location>
        <begin position="68"/>
        <end position="88"/>
    </location>
</feature>
<organism evidence="7 8">
    <name type="scientific">Nonomuraea longispora</name>
    <dbReference type="NCBI Taxonomy" id="1848320"/>
    <lineage>
        <taxon>Bacteria</taxon>
        <taxon>Bacillati</taxon>
        <taxon>Actinomycetota</taxon>
        <taxon>Actinomycetes</taxon>
        <taxon>Streptosporangiales</taxon>
        <taxon>Streptosporangiaceae</taxon>
        <taxon>Nonomuraea</taxon>
    </lineage>
</organism>
<dbReference type="GO" id="GO:0016020">
    <property type="term" value="C:membrane"/>
    <property type="evidence" value="ECO:0007669"/>
    <property type="project" value="UniProtKB-SubCell"/>
</dbReference>
<dbReference type="AlphaFoldDB" id="A0A4R4MYA0"/>
<proteinExistence type="predicted"/>
<evidence type="ECO:0000256" key="2">
    <source>
        <dbReference type="ARBA" id="ARBA00022692"/>
    </source>
</evidence>
<dbReference type="Pfam" id="PF07291">
    <property type="entry name" value="MauE"/>
    <property type="match status" value="1"/>
</dbReference>
<evidence type="ECO:0000256" key="5">
    <source>
        <dbReference type="SAM" id="Phobius"/>
    </source>
</evidence>
<evidence type="ECO:0000313" key="8">
    <source>
        <dbReference type="Proteomes" id="UP000295157"/>
    </source>
</evidence>
<dbReference type="OrthoDB" id="3430313at2"/>
<name>A0A4R4MYA0_9ACTN</name>
<feature type="transmembrane region" description="Helical" evidence="5">
    <location>
        <begin position="136"/>
        <end position="157"/>
    </location>
</feature>
<comment type="subcellular location">
    <subcellularLocation>
        <location evidence="1">Membrane</location>
        <topology evidence="1">Multi-pass membrane protein</topology>
    </subcellularLocation>
</comment>
<feature type="transmembrane region" description="Helical" evidence="5">
    <location>
        <begin position="109"/>
        <end position="130"/>
    </location>
</feature>
<evidence type="ECO:0000259" key="6">
    <source>
        <dbReference type="Pfam" id="PF07291"/>
    </source>
</evidence>
<keyword evidence="8" id="KW-1185">Reference proteome</keyword>
<comment type="caution">
    <text evidence="7">The sequence shown here is derived from an EMBL/GenBank/DDBJ whole genome shotgun (WGS) entry which is preliminary data.</text>
</comment>
<dbReference type="GO" id="GO:0030416">
    <property type="term" value="P:methylamine metabolic process"/>
    <property type="evidence" value="ECO:0007669"/>
    <property type="project" value="InterPro"/>
</dbReference>
<keyword evidence="3 5" id="KW-1133">Transmembrane helix</keyword>
<evidence type="ECO:0000313" key="7">
    <source>
        <dbReference type="EMBL" id="TDC01258.1"/>
    </source>
</evidence>
<protein>
    <submittedName>
        <fullName evidence="7">Methylamine utilization protein MauE</fullName>
    </submittedName>
</protein>
<evidence type="ECO:0000256" key="4">
    <source>
        <dbReference type="ARBA" id="ARBA00023136"/>
    </source>
</evidence>
<evidence type="ECO:0000256" key="1">
    <source>
        <dbReference type="ARBA" id="ARBA00004141"/>
    </source>
</evidence>
<dbReference type="EMBL" id="SMJZ01000164">
    <property type="protein sequence ID" value="TDC01258.1"/>
    <property type="molecule type" value="Genomic_DNA"/>
</dbReference>
<feature type="domain" description="Methylamine utilisation protein MauE" evidence="6">
    <location>
        <begin position="2"/>
        <end position="124"/>
    </location>
</feature>
<dbReference type="Proteomes" id="UP000295157">
    <property type="component" value="Unassembled WGS sequence"/>
</dbReference>
<dbReference type="RefSeq" id="WP_132338198.1">
    <property type="nucleotide sequence ID" value="NZ_SMJZ01000164.1"/>
</dbReference>
<keyword evidence="2 5" id="KW-0812">Transmembrane</keyword>
<sequence length="171" mass="16885">MGLLLVACQVLLGVVFAVSAFTKLRSGAAVRSFAASLVMLPEGLRLPAACAVAAGEAVAAALMVVPRAGLALSAILLAGFTLAIVVSIRKGVRAPCRCFGLSATPLGRVHLVRNALLLLVVALGGTGLIYSGGPPAAAGLAVAVPAGLAGAIMLIAFDDIAGLFMQTPGSV</sequence>
<evidence type="ECO:0000256" key="3">
    <source>
        <dbReference type="ARBA" id="ARBA00022989"/>
    </source>
</evidence>
<gene>
    <name evidence="7" type="ORF">E1267_32440</name>
</gene>